<evidence type="ECO:0000256" key="1">
    <source>
        <dbReference type="SAM" id="Phobius"/>
    </source>
</evidence>
<dbReference type="AlphaFoldDB" id="A0A2S5GHP4"/>
<accession>A0A2S5GHP4</accession>
<dbReference type="Proteomes" id="UP000239047">
    <property type="component" value="Unassembled WGS sequence"/>
</dbReference>
<sequence>MEAYLAHSRQVCFFVFVFGIFLNVLLTGIACFHINFRYKEEVNMRVDKEKYTKTVELESG</sequence>
<evidence type="ECO:0000313" key="2">
    <source>
        <dbReference type="EMBL" id="PPA72431.1"/>
    </source>
</evidence>
<keyword evidence="3" id="KW-1185">Reference proteome</keyword>
<comment type="caution">
    <text evidence="2">The sequence shown here is derived from an EMBL/GenBank/DDBJ whole genome shotgun (WGS) entry which is preliminary data.</text>
</comment>
<dbReference type="EMBL" id="PREZ01000001">
    <property type="protein sequence ID" value="PPA72431.1"/>
    <property type="molecule type" value="Genomic_DNA"/>
</dbReference>
<proteinExistence type="predicted"/>
<reference evidence="2 3" key="1">
    <citation type="submission" date="2018-02" db="EMBL/GenBank/DDBJ databases">
        <title>Jeotgalibacillus proteolyticum sp. nov. a protease producing bacterium isolated from ocean sediments of Laizhou Bay.</title>
        <authorList>
            <person name="Li Y."/>
        </authorList>
    </citation>
    <scope>NUCLEOTIDE SEQUENCE [LARGE SCALE GENOMIC DNA]</scope>
    <source>
        <strain evidence="2 3">22-7</strain>
    </source>
</reference>
<keyword evidence="1" id="KW-0472">Membrane</keyword>
<protein>
    <submittedName>
        <fullName evidence="2">Uncharacterized protein</fullName>
    </submittedName>
</protein>
<feature type="transmembrane region" description="Helical" evidence="1">
    <location>
        <begin position="12"/>
        <end position="36"/>
    </location>
</feature>
<organism evidence="2 3">
    <name type="scientific">Jeotgalibacillus proteolyticus</name>
    <dbReference type="NCBI Taxonomy" id="2082395"/>
    <lineage>
        <taxon>Bacteria</taxon>
        <taxon>Bacillati</taxon>
        <taxon>Bacillota</taxon>
        <taxon>Bacilli</taxon>
        <taxon>Bacillales</taxon>
        <taxon>Caryophanaceae</taxon>
        <taxon>Jeotgalibacillus</taxon>
    </lineage>
</organism>
<gene>
    <name evidence="2" type="ORF">C4B60_03380</name>
</gene>
<keyword evidence="1" id="KW-1133">Transmembrane helix</keyword>
<keyword evidence="1" id="KW-0812">Transmembrane</keyword>
<name>A0A2S5GHP4_9BACL</name>
<evidence type="ECO:0000313" key="3">
    <source>
        <dbReference type="Proteomes" id="UP000239047"/>
    </source>
</evidence>